<comment type="caution">
    <text evidence="12">The sequence shown here is derived from an EMBL/GenBank/DDBJ whole genome shotgun (WGS) entry which is preliminary data.</text>
</comment>
<dbReference type="Gene3D" id="3.40.50.1370">
    <property type="entry name" value="Aspartate/ornithine carbamoyltransferase"/>
    <property type="match status" value="2"/>
</dbReference>
<dbReference type="InterPro" id="IPR006130">
    <property type="entry name" value="Asp/Orn_carbamoylTrfase"/>
</dbReference>
<evidence type="ECO:0000256" key="1">
    <source>
        <dbReference type="ARBA" id="ARBA00004852"/>
    </source>
</evidence>
<comment type="pathway">
    <text evidence="1">Pyrimidine metabolism; UMP biosynthesis via de novo pathway; (S)-dihydroorotate from bicarbonate: step 2/3.</text>
</comment>
<dbReference type="NCBIfam" id="NF002032">
    <property type="entry name" value="PRK00856.1"/>
    <property type="match status" value="1"/>
</dbReference>
<dbReference type="EMBL" id="DRTX01000202">
    <property type="protein sequence ID" value="HHF53488.1"/>
    <property type="molecule type" value="Genomic_DNA"/>
</dbReference>
<feature type="non-terminal residue" evidence="12">
    <location>
        <position position="1"/>
    </location>
</feature>
<dbReference type="AlphaFoldDB" id="A0A7V5LUX3"/>
<evidence type="ECO:0000259" key="11">
    <source>
        <dbReference type="Pfam" id="PF02729"/>
    </source>
</evidence>
<dbReference type="GO" id="GO:0004070">
    <property type="term" value="F:aspartate carbamoyltransferase activity"/>
    <property type="evidence" value="ECO:0007669"/>
    <property type="project" value="UniProtKB-UniRule"/>
</dbReference>
<comment type="catalytic activity">
    <reaction evidence="7">
        <text>carbamoyl phosphate + L-aspartate = N-carbamoyl-L-aspartate + phosphate + H(+)</text>
        <dbReference type="Rhea" id="RHEA:20013"/>
        <dbReference type="ChEBI" id="CHEBI:15378"/>
        <dbReference type="ChEBI" id="CHEBI:29991"/>
        <dbReference type="ChEBI" id="CHEBI:32814"/>
        <dbReference type="ChEBI" id="CHEBI:43474"/>
        <dbReference type="ChEBI" id="CHEBI:58228"/>
        <dbReference type="EC" id="2.1.3.2"/>
    </reaction>
</comment>
<dbReference type="Pfam" id="PF02729">
    <property type="entry name" value="OTCace_N"/>
    <property type="match status" value="1"/>
</dbReference>
<dbReference type="PANTHER" id="PTHR45753">
    <property type="entry name" value="ORNITHINE CARBAMOYLTRANSFERASE, MITOCHONDRIAL"/>
    <property type="match status" value="1"/>
</dbReference>
<dbReference type="FunFam" id="3.40.50.1370:FF:000007">
    <property type="entry name" value="Aspartate carbamoyltransferase"/>
    <property type="match status" value="1"/>
</dbReference>
<evidence type="ECO:0000256" key="2">
    <source>
        <dbReference type="ARBA" id="ARBA00008896"/>
    </source>
</evidence>
<dbReference type="HAMAP" id="MF_00001">
    <property type="entry name" value="Asp_carb_tr"/>
    <property type="match status" value="1"/>
</dbReference>
<dbReference type="GO" id="GO:0006520">
    <property type="term" value="P:amino acid metabolic process"/>
    <property type="evidence" value="ECO:0007669"/>
    <property type="project" value="InterPro"/>
</dbReference>
<dbReference type="GO" id="GO:0005829">
    <property type="term" value="C:cytosol"/>
    <property type="evidence" value="ECO:0007669"/>
    <property type="project" value="TreeGrafter"/>
</dbReference>
<dbReference type="PRINTS" id="PR00100">
    <property type="entry name" value="AOTCASE"/>
</dbReference>
<reference evidence="12" key="1">
    <citation type="journal article" date="2020" name="mSystems">
        <title>Genome- and Community-Level Interaction Insights into Carbon Utilization and Element Cycling Functions of Hydrothermarchaeota in Hydrothermal Sediment.</title>
        <authorList>
            <person name="Zhou Z."/>
            <person name="Liu Y."/>
            <person name="Xu W."/>
            <person name="Pan J."/>
            <person name="Luo Z.H."/>
            <person name="Li M."/>
        </authorList>
    </citation>
    <scope>NUCLEOTIDE SEQUENCE [LARGE SCALE GENOMIC DNA]</scope>
    <source>
        <strain evidence="12">HyVt-96</strain>
    </source>
</reference>
<dbReference type="InterPro" id="IPR036901">
    <property type="entry name" value="Asp/Orn_carbamoylTrfase_sf"/>
</dbReference>
<dbReference type="UniPathway" id="UPA00070">
    <property type="reaction ID" value="UER00116"/>
</dbReference>
<evidence type="ECO:0000256" key="7">
    <source>
        <dbReference type="ARBA" id="ARBA00048859"/>
    </source>
</evidence>
<evidence type="ECO:0000256" key="4">
    <source>
        <dbReference type="ARBA" id="ARBA00022679"/>
    </source>
</evidence>
<feature type="domain" description="Aspartate/ornithine carbamoyltransferase carbamoyl-P binding" evidence="11">
    <location>
        <begin position="2"/>
        <end position="112"/>
    </location>
</feature>
<name>A0A7V5LUX3_UNCW3</name>
<evidence type="ECO:0000256" key="3">
    <source>
        <dbReference type="ARBA" id="ARBA00013008"/>
    </source>
</evidence>
<accession>A0A7V5LUX3</accession>
<proteinExistence type="inferred from homology"/>
<dbReference type="GO" id="GO:0006207">
    <property type="term" value="P:'de novo' pyrimidine nucleobase biosynthetic process"/>
    <property type="evidence" value="ECO:0007669"/>
    <property type="project" value="InterPro"/>
</dbReference>
<dbReference type="InterPro" id="IPR002082">
    <property type="entry name" value="Asp_carbamoyltransf"/>
</dbReference>
<dbReference type="InterPro" id="IPR006132">
    <property type="entry name" value="Asp/Orn_carbamoyltranf_P-bd"/>
</dbReference>
<protein>
    <recommendedName>
        <fullName evidence="3 8">Aspartate carbamoyltransferase</fullName>
        <ecNumber evidence="3 8">2.1.3.2</ecNumber>
    </recommendedName>
</protein>
<comment type="similarity">
    <text evidence="2">Belongs to the aspartate/ornithine carbamoyltransferase superfamily. ATCase family.</text>
</comment>
<dbReference type="PROSITE" id="PS00097">
    <property type="entry name" value="CARBAMOYLTRANSFERASE"/>
    <property type="match status" value="1"/>
</dbReference>
<evidence type="ECO:0000256" key="6">
    <source>
        <dbReference type="ARBA" id="ARBA00043884"/>
    </source>
</evidence>
<feature type="domain" description="Aspartate/ornithine carbamoyltransferase Asp/Orn-binding" evidence="10">
    <location>
        <begin position="118"/>
        <end position="264"/>
    </location>
</feature>
<keyword evidence="4 9" id="KW-0808">Transferase</keyword>
<dbReference type="PANTHER" id="PTHR45753:SF6">
    <property type="entry name" value="ASPARTATE CARBAMOYLTRANSFERASE"/>
    <property type="match status" value="1"/>
</dbReference>
<evidence type="ECO:0000256" key="5">
    <source>
        <dbReference type="ARBA" id="ARBA00022975"/>
    </source>
</evidence>
<dbReference type="NCBIfam" id="TIGR00670">
    <property type="entry name" value="asp_carb_tr"/>
    <property type="match status" value="1"/>
</dbReference>
<dbReference type="PRINTS" id="PR00101">
    <property type="entry name" value="ATCASE"/>
</dbReference>
<gene>
    <name evidence="12" type="ORF">ENL43_03890</name>
</gene>
<organism evidence="12">
    <name type="scientific">candidate division WOR-3 bacterium</name>
    <dbReference type="NCBI Taxonomy" id="2052148"/>
    <lineage>
        <taxon>Bacteria</taxon>
        <taxon>Bacteria division WOR-3</taxon>
    </lineage>
</organism>
<evidence type="ECO:0000259" key="10">
    <source>
        <dbReference type="Pfam" id="PF00185"/>
    </source>
</evidence>
<comment type="function">
    <text evidence="6">Catalyzes the condensation of carbamoyl phosphate and aspartate to form carbamoyl aspartate and inorganic phosphate, the committed step in the de novo pyrimidine nucleotide biosynthesis pathway.</text>
</comment>
<dbReference type="SUPFAM" id="SSF53671">
    <property type="entry name" value="Aspartate/ornithine carbamoyltransferase"/>
    <property type="match status" value="1"/>
</dbReference>
<dbReference type="InterPro" id="IPR006131">
    <property type="entry name" value="Asp_carbamoyltransf_Asp/Orn-bd"/>
</dbReference>
<dbReference type="GO" id="GO:0044205">
    <property type="term" value="P:'de novo' UMP biosynthetic process"/>
    <property type="evidence" value="ECO:0007669"/>
    <property type="project" value="UniProtKB-UniPathway"/>
</dbReference>
<keyword evidence="5" id="KW-0665">Pyrimidine biosynthesis</keyword>
<evidence type="ECO:0000256" key="9">
    <source>
        <dbReference type="RuleBase" id="RU003634"/>
    </source>
</evidence>
<dbReference type="EC" id="2.1.3.2" evidence="3 8"/>
<sequence>KKVPTLRGKTIVNLFFEPSTRTQSSFDLAAKRLSADTVSVSTKGSAVQKGETLLDTLQNLDAMKADAFIVRHWASGAPHFLAAHTDAAVINAGDGMHEHPTQALLDMLTIRQRFGRIEGLNVLIVGDILHSRVARSNIFGLTKLGAKVTLCGPPTIVPEEFRELGVEISYNIDEAIEGKDVIMGLRIQRERLEEAYFPSIREYRKFFGITRSRLKKAKENAVIMHPGPVNWGVELDYELQEERDSLILDQVTNGVAIRMAVLYLFIRGEKVHE</sequence>
<dbReference type="GO" id="GO:0016597">
    <property type="term" value="F:amino acid binding"/>
    <property type="evidence" value="ECO:0007669"/>
    <property type="project" value="InterPro"/>
</dbReference>
<dbReference type="Pfam" id="PF00185">
    <property type="entry name" value="OTCace"/>
    <property type="match status" value="1"/>
</dbReference>
<evidence type="ECO:0000313" key="12">
    <source>
        <dbReference type="EMBL" id="HHF53488.1"/>
    </source>
</evidence>
<dbReference type="Proteomes" id="UP000886050">
    <property type="component" value="Unassembled WGS sequence"/>
</dbReference>
<evidence type="ECO:0000256" key="8">
    <source>
        <dbReference type="NCBIfam" id="TIGR00670"/>
    </source>
</evidence>